<dbReference type="GO" id="GO:0042995">
    <property type="term" value="C:cell projection"/>
    <property type="evidence" value="ECO:0007669"/>
    <property type="project" value="UniProtKB-SubCell"/>
</dbReference>
<accession>A0A8C8SDV1</accession>
<dbReference type="Gene3D" id="3.90.1290.10">
    <property type="entry name" value="Plakin repeat"/>
    <property type="match status" value="3"/>
</dbReference>
<dbReference type="GO" id="GO:0005198">
    <property type="term" value="F:structural molecule activity"/>
    <property type="evidence" value="ECO:0007669"/>
    <property type="project" value="TreeGrafter"/>
</dbReference>
<dbReference type="InterPro" id="IPR001101">
    <property type="entry name" value="Plectin_repeat"/>
</dbReference>
<dbReference type="InterPro" id="IPR035915">
    <property type="entry name" value="Plakin_repeat_sf"/>
</dbReference>
<name>A0A8C8SDV1_9SAUR</name>
<evidence type="ECO:0000256" key="6">
    <source>
        <dbReference type="ARBA" id="ARBA00023054"/>
    </source>
</evidence>
<keyword evidence="4" id="KW-0677">Repeat</keyword>
<evidence type="ECO:0000313" key="7">
    <source>
        <dbReference type="Ensembl" id="ENSPCEP00000019134.1"/>
    </source>
</evidence>
<evidence type="ECO:0000256" key="3">
    <source>
        <dbReference type="ARBA" id="ARBA00022553"/>
    </source>
</evidence>
<keyword evidence="3" id="KW-0597">Phosphoprotein</keyword>
<dbReference type="GO" id="GO:0045110">
    <property type="term" value="P:intermediate filament bundle assembly"/>
    <property type="evidence" value="ECO:0007669"/>
    <property type="project" value="TreeGrafter"/>
</dbReference>
<keyword evidence="6" id="KW-0175">Coiled coil</keyword>
<dbReference type="SUPFAM" id="SSF75399">
    <property type="entry name" value="Plakin repeat"/>
    <property type="match status" value="3"/>
</dbReference>
<keyword evidence="8" id="KW-1185">Reference proteome</keyword>
<dbReference type="Proteomes" id="UP000694393">
    <property type="component" value="Unplaced"/>
</dbReference>
<evidence type="ECO:0000313" key="8">
    <source>
        <dbReference type="Proteomes" id="UP000694393"/>
    </source>
</evidence>
<dbReference type="FunFam" id="3.90.1290.10:FF:000001">
    <property type="entry name" value="Plectin a"/>
    <property type="match status" value="1"/>
</dbReference>
<reference evidence="7" key="1">
    <citation type="submission" date="2025-08" db="UniProtKB">
        <authorList>
            <consortium name="Ensembl"/>
        </authorList>
    </citation>
    <scope>IDENTIFICATION</scope>
</reference>
<dbReference type="GO" id="GO:0005737">
    <property type="term" value="C:cytoplasm"/>
    <property type="evidence" value="ECO:0007669"/>
    <property type="project" value="TreeGrafter"/>
</dbReference>
<evidence type="ECO:0000256" key="1">
    <source>
        <dbReference type="ARBA" id="ARBA00004282"/>
    </source>
</evidence>
<dbReference type="GO" id="GO:0045095">
    <property type="term" value="C:keratin filament"/>
    <property type="evidence" value="ECO:0007669"/>
    <property type="project" value="TreeGrafter"/>
</dbReference>
<dbReference type="GO" id="GO:1990254">
    <property type="term" value="F:keratin filament binding"/>
    <property type="evidence" value="ECO:0007669"/>
    <property type="project" value="TreeGrafter"/>
</dbReference>
<dbReference type="InterPro" id="IPR043197">
    <property type="entry name" value="Plakin"/>
</dbReference>
<dbReference type="GO" id="GO:0016020">
    <property type="term" value="C:membrane"/>
    <property type="evidence" value="ECO:0007669"/>
    <property type="project" value="TreeGrafter"/>
</dbReference>
<proteinExistence type="inferred from homology"/>
<dbReference type="SMART" id="SM00250">
    <property type="entry name" value="PLEC"/>
    <property type="match status" value="8"/>
</dbReference>
<keyword evidence="5" id="KW-0965">Cell junction</keyword>
<protein>
    <submittedName>
        <fullName evidence="7">Uncharacterized protein</fullName>
    </submittedName>
</protein>
<sequence>MSKDHIIRNHGIRLLEAQIATGGIIDPVHSHRIPVEVAYKRGYFDKKMNLILSDPSDDTKGFFDPNTHENLTYLQLKEKCITDPSTGLCLLPLNSKKPQFIDDATKQAFRSGKRREIFNHYRLRKLTLEQIRLMLEEEMKKWARIKFPAMRGSVTAYHLMESGIIDKALFERVLEGAVSAEEVLRMDSVRKYLYGSGSIGGIVLQPSNQRMSIYEAMKQKIVMPGMAVPLLEAQAATGFIIDPVSNQKLCVDDAIKEGVIGPELHEKLQHAEGAVTGYKDPFTGEKISLFQAMKKGTALVLLEAQAATGFVIDPVKNKRLSVEDAFAAGLIGGEIYNKLLSAEKAVTGYIDPYTKDQISLFEAMKKGLILKSHGIRLLEAQIATGGIIDPVHSHRGIYRYIYLRLRSPCCSTSSISFALCPPVPSMEPASYSTSATCHKEIFPAVGLVTGSDQC</sequence>
<reference evidence="7" key="2">
    <citation type="submission" date="2025-09" db="UniProtKB">
        <authorList>
            <consortium name="Ensembl"/>
        </authorList>
    </citation>
    <scope>IDENTIFICATION</scope>
</reference>
<dbReference type="Ensembl" id="ENSPCET00000019785.1">
    <property type="protein sequence ID" value="ENSPCEP00000019134.1"/>
    <property type="gene ID" value="ENSPCEG00000014875.1"/>
</dbReference>
<evidence type="ECO:0000256" key="2">
    <source>
        <dbReference type="ARBA" id="ARBA00009109"/>
    </source>
</evidence>
<dbReference type="PANTHER" id="PTHR23169">
    <property type="entry name" value="ENVOPLAKIN"/>
    <property type="match status" value="1"/>
</dbReference>
<dbReference type="GO" id="GO:0042060">
    <property type="term" value="P:wound healing"/>
    <property type="evidence" value="ECO:0007669"/>
    <property type="project" value="TreeGrafter"/>
</dbReference>
<dbReference type="AlphaFoldDB" id="A0A8C8SDV1"/>
<dbReference type="GO" id="GO:0070161">
    <property type="term" value="C:anchoring junction"/>
    <property type="evidence" value="ECO:0007669"/>
    <property type="project" value="UniProtKB-SubCell"/>
</dbReference>
<dbReference type="Pfam" id="PF00681">
    <property type="entry name" value="Plectin"/>
    <property type="match status" value="5"/>
</dbReference>
<comment type="subcellular location">
    <subcellularLocation>
        <location evidence="1">Cell junction</location>
    </subcellularLocation>
</comment>
<organism evidence="7 8">
    <name type="scientific">Pelusios castaneus</name>
    <name type="common">West African mud turtle</name>
    <dbReference type="NCBI Taxonomy" id="367368"/>
    <lineage>
        <taxon>Eukaryota</taxon>
        <taxon>Metazoa</taxon>
        <taxon>Chordata</taxon>
        <taxon>Craniata</taxon>
        <taxon>Vertebrata</taxon>
        <taxon>Euteleostomi</taxon>
        <taxon>Archelosauria</taxon>
        <taxon>Testudinata</taxon>
        <taxon>Testudines</taxon>
        <taxon>Pleurodira</taxon>
        <taxon>Pelomedusidae</taxon>
        <taxon>Pelusios</taxon>
    </lineage>
</organism>
<evidence type="ECO:0000256" key="5">
    <source>
        <dbReference type="ARBA" id="ARBA00022949"/>
    </source>
</evidence>
<dbReference type="PANTHER" id="PTHR23169:SF21">
    <property type="entry name" value="EPIPLAKIN"/>
    <property type="match status" value="1"/>
</dbReference>
<comment type="similarity">
    <text evidence="2">Belongs to the plakin or cytolinker family.</text>
</comment>
<evidence type="ECO:0000256" key="4">
    <source>
        <dbReference type="ARBA" id="ARBA00022737"/>
    </source>
</evidence>